<evidence type="ECO:0000313" key="1">
    <source>
        <dbReference type="EMBL" id="KAI4332152.1"/>
    </source>
</evidence>
<organism evidence="1 2">
    <name type="scientific">Bauhinia variegata</name>
    <name type="common">Purple orchid tree</name>
    <name type="synonym">Phanera variegata</name>
    <dbReference type="NCBI Taxonomy" id="167791"/>
    <lineage>
        <taxon>Eukaryota</taxon>
        <taxon>Viridiplantae</taxon>
        <taxon>Streptophyta</taxon>
        <taxon>Embryophyta</taxon>
        <taxon>Tracheophyta</taxon>
        <taxon>Spermatophyta</taxon>
        <taxon>Magnoliopsida</taxon>
        <taxon>eudicotyledons</taxon>
        <taxon>Gunneridae</taxon>
        <taxon>Pentapetalae</taxon>
        <taxon>rosids</taxon>
        <taxon>fabids</taxon>
        <taxon>Fabales</taxon>
        <taxon>Fabaceae</taxon>
        <taxon>Cercidoideae</taxon>
        <taxon>Cercideae</taxon>
        <taxon>Bauhiniinae</taxon>
        <taxon>Bauhinia</taxon>
    </lineage>
</organism>
<reference evidence="1 2" key="1">
    <citation type="journal article" date="2022" name="DNA Res.">
        <title>Chromosomal-level genome assembly of the orchid tree Bauhinia variegata (Leguminosae; Cercidoideae) supports the allotetraploid origin hypothesis of Bauhinia.</title>
        <authorList>
            <person name="Zhong Y."/>
            <person name="Chen Y."/>
            <person name="Zheng D."/>
            <person name="Pang J."/>
            <person name="Liu Y."/>
            <person name="Luo S."/>
            <person name="Meng S."/>
            <person name="Qian L."/>
            <person name="Wei D."/>
            <person name="Dai S."/>
            <person name="Zhou R."/>
        </authorList>
    </citation>
    <scope>NUCLEOTIDE SEQUENCE [LARGE SCALE GENOMIC DNA]</scope>
    <source>
        <strain evidence="1">BV-YZ2020</strain>
    </source>
</reference>
<proteinExistence type="predicted"/>
<gene>
    <name evidence="1" type="ORF">L6164_017083</name>
</gene>
<evidence type="ECO:0000313" key="2">
    <source>
        <dbReference type="Proteomes" id="UP000828941"/>
    </source>
</evidence>
<keyword evidence="2" id="KW-1185">Reference proteome</keyword>
<comment type="caution">
    <text evidence="1">The sequence shown here is derived from an EMBL/GenBank/DDBJ whole genome shotgun (WGS) entry which is preliminary data.</text>
</comment>
<protein>
    <submittedName>
        <fullName evidence="1">Uncharacterized protein</fullName>
    </submittedName>
</protein>
<sequence>MGQRENDKTITERIRYMLSHAKLLKAFWGEAMRTAVDIINLSPSVPLSGDIPERVWKGKYVLYKHLRLFCCRAFVHIPRDERFKLDGKSKQCIFLGYDHTIKDIEKEDKPKPIARNDNVYEPKLPARDVNDGGDANTNVLPINTELTRSVRQSRPSQKYPSHEYVLLTNEGELESDSQSAIHLSKNLTFHSRSKHIEVRYHWIRDALERKQFSLEKIHTDDNGSDMMTKTLPMGKFATCRMKASMVEYGPISS</sequence>
<name>A0ACB9N6X7_BAUVA</name>
<accession>A0ACB9N6X7</accession>
<dbReference type="EMBL" id="CM039432">
    <property type="protein sequence ID" value="KAI4332152.1"/>
    <property type="molecule type" value="Genomic_DNA"/>
</dbReference>
<dbReference type="Proteomes" id="UP000828941">
    <property type="component" value="Chromosome 7"/>
</dbReference>